<keyword evidence="3" id="KW-0285">Flavoprotein</keyword>
<comment type="similarity">
    <text evidence="2">Belongs to the NADH dehydrogenase family.</text>
</comment>
<organism evidence="7">
    <name type="scientific">Synechococcus elongatus PCC 11802</name>
    <dbReference type="NCBI Taxonomy" id="2283154"/>
    <lineage>
        <taxon>Bacteria</taxon>
        <taxon>Bacillati</taxon>
        <taxon>Cyanobacteriota</taxon>
        <taxon>Cyanophyceae</taxon>
        <taxon>Synechococcales</taxon>
        <taxon>Synechococcaceae</taxon>
        <taxon>Synechococcus</taxon>
    </lineage>
</organism>
<name>A0AAT9JVW1_SYNEL</name>
<evidence type="ECO:0000313" key="7">
    <source>
        <dbReference type="EMBL" id="QFZ92583.2"/>
    </source>
</evidence>
<keyword evidence="5 7" id="KW-0560">Oxidoreductase</keyword>
<proteinExistence type="inferred from homology"/>
<dbReference type="InterPro" id="IPR051169">
    <property type="entry name" value="NADH-Q_oxidoreductase"/>
</dbReference>
<dbReference type="PRINTS" id="PR00411">
    <property type="entry name" value="PNDRDTASEI"/>
</dbReference>
<dbReference type="Pfam" id="PF07992">
    <property type="entry name" value="Pyr_redox_2"/>
    <property type="match status" value="1"/>
</dbReference>
<evidence type="ECO:0000259" key="6">
    <source>
        <dbReference type="Pfam" id="PF07992"/>
    </source>
</evidence>
<keyword evidence="4" id="KW-0274">FAD</keyword>
<dbReference type="InterPro" id="IPR023753">
    <property type="entry name" value="FAD/NAD-binding_dom"/>
</dbReference>
<sequence length="467" mass="51135">MLQATISAAAIAHTTEISLLAPMISTVSKPRVVVIGGGFGGLYTALNLGKAPVELTLIDKRNFHLFQPLLYQVATGEISPGDIAAPLRAIVGRNPNTRVILGEVTDIDPQAHWVRVGDEIVEYDYLVVATGASHHYFGNDQWQPFAPGLKTVEDALEMRRRIYFALEQAEQESDPERQKAWLTFTIVGAGPTGVELAGAIAELTRGEMRKEFRNVDTTQAKVILIEGMDRVLPPFPPELSAQAQEQLEGLGVIVQTKAMVTDIQEDRVVFKTGDELHEIPSRTTLWAAGVKASPLGKLLAQRTGAELDRIGRVIVQPDLQLPTDPSVYVLGDLAHCPDQNGNPLPGVAAVAMQQGAYLGKALKRRVQSQAVESFRYQDFGSMAVIGRNAAVARLGGIRLSGLPAWLVWAFVHVWYLIEFDSKLLVMVQWAWTYFNQKRGTRLIVNHHRMSAPAATAATTPEKELAKS</sequence>
<dbReference type="GO" id="GO:0003955">
    <property type="term" value="F:NAD(P)H dehydrogenase (quinone) activity"/>
    <property type="evidence" value="ECO:0007669"/>
    <property type="project" value="TreeGrafter"/>
</dbReference>
<dbReference type="GO" id="GO:0019646">
    <property type="term" value="P:aerobic electron transport chain"/>
    <property type="evidence" value="ECO:0007669"/>
    <property type="project" value="TreeGrafter"/>
</dbReference>
<evidence type="ECO:0000256" key="1">
    <source>
        <dbReference type="ARBA" id="ARBA00001974"/>
    </source>
</evidence>
<protein>
    <submittedName>
        <fullName evidence="7">NAD(P)/FAD-dependent oxidoreductase</fullName>
        <ecNumber evidence="7">1.6.5.-</ecNumber>
    </submittedName>
</protein>
<dbReference type="PANTHER" id="PTHR42913:SF3">
    <property type="entry name" value="64 KDA MITOCHONDRIAL NADH DEHYDROGENASE (EUROFUNG)"/>
    <property type="match status" value="1"/>
</dbReference>
<dbReference type="SUPFAM" id="SSF51905">
    <property type="entry name" value="FAD/NAD(P)-binding domain"/>
    <property type="match status" value="1"/>
</dbReference>
<reference evidence="7" key="1">
    <citation type="submission" date="2024-01" db="EMBL/GenBank/DDBJ databases">
        <title>Synechococcus elongatus PCC 11802, a close yet different native of Synechococcus elongatus PCC 11801.</title>
        <authorList>
            <person name="Jaiswal D."/>
            <person name="Sengupta A."/>
            <person name="Sengupta S."/>
            <person name="Pakrasi H.B."/>
            <person name="Wangikar P."/>
        </authorList>
    </citation>
    <scope>NUCLEOTIDE SEQUENCE</scope>
    <source>
        <strain evidence="7">PCC 11802</strain>
    </source>
</reference>
<accession>A0AAT9JVW1</accession>
<evidence type="ECO:0000256" key="4">
    <source>
        <dbReference type="ARBA" id="ARBA00022827"/>
    </source>
</evidence>
<dbReference type="PANTHER" id="PTHR42913">
    <property type="entry name" value="APOPTOSIS-INDUCING FACTOR 1"/>
    <property type="match status" value="1"/>
</dbReference>
<dbReference type="Gene3D" id="3.50.50.100">
    <property type="match status" value="1"/>
</dbReference>
<dbReference type="AlphaFoldDB" id="A0AAT9JVW1"/>
<gene>
    <name evidence="7" type="ORF">EKO22_09730</name>
</gene>
<feature type="domain" description="FAD/NAD(P)-binding" evidence="6">
    <location>
        <begin position="31"/>
        <end position="355"/>
    </location>
</feature>
<evidence type="ECO:0000256" key="3">
    <source>
        <dbReference type="ARBA" id="ARBA00022630"/>
    </source>
</evidence>
<evidence type="ECO:0000256" key="5">
    <source>
        <dbReference type="ARBA" id="ARBA00023002"/>
    </source>
</evidence>
<dbReference type="EMBL" id="CP034671">
    <property type="protein sequence ID" value="QFZ92583.2"/>
    <property type="molecule type" value="Genomic_DNA"/>
</dbReference>
<dbReference type="InterPro" id="IPR036188">
    <property type="entry name" value="FAD/NAD-bd_sf"/>
</dbReference>
<comment type="cofactor">
    <cofactor evidence="1">
        <name>FAD</name>
        <dbReference type="ChEBI" id="CHEBI:57692"/>
    </cofactor>
</comment>
<dbReference type="PRINTS" id="PR00368">
    <property type="entry name" value="FADPNR"/>
</dbReference>
<dbReference type="EC" id="1.6.5.-" evidence="7"/>
<evidence type="ECO:0000256" key="2">
    <source>
        <dbReference type="ARBA" id="ARBA00005272"/>
    </source>
</evidence>